<evidence type="ECO:0000256" key="1">
    <source>
        <dbReference type="SAM" id="MobiDB-lite"/>
    </source>
</evidence>
<comment type="caution">
    <text evidence="2">The sequence shown here is derived from an EMBL/GenBank/DDBJ whole genome shotgun (WGS) entry which is preliminary data.</text>
</comment>
<dbReference type="EMBL" id="JBBPBN010000007">
    <property type="protein sequence ID" value="KAK9034611.1"/>
    <property type="molecule type" value="Genomic_DNA"/>
</dbReference>
<keyword evidence="3" id="KW-1185">Reference proteome</keyword>
<protein>
    <submittedName>
        <fullName evidence="2">Uncharacterized protein</fullName>
    </submittedName>
</protein>
<reference evidence="2 3" key="1">
    <citation type="journal article" date="2024" name="G3 (Bethesda)">
        <title>Genome assembly of Hibiscus sabdariffa L. provides insights into metabolisms of medicinal natural products.</title>
        <authorList>
            <person name="Kim T."/>
        </authorList>
    </citation>
    <scope>NUCLEOTIDE SEQUENCE [LARGE SCALE GENOMIC DNA]</scope>
    <source>
        <strain evidence="2">TK-2024</strain>
        <tissue evidence="2">Old leaves</tissue>
    </source>
</reference>
<gene>
    <name evidence="2" type="ORF">V6N11_050768</name>
</gene>
<feature type="region of interest" description="Disordered" evidence="1">
    <location>
        <begin position="1"/>
        <end position="56"/>
    </location>
</feature>
<proteinExistence type="predicted"/>
<accession>A0ABR2TBA2</accession>
<organism evidence="2 3">
    <name type="scientific">Hibiscus sabdariffa</name>
    <name type="common">roselle</name>
    <dbReference type="NCBI Taxonomy" id="183260"/>
    <lineage>
        <taxon>Eukaryota</taxon>
        <taxon>Viridiplantae</taxon>
        <taxon>Streptophyta</taxon>
        <taxon>Embryophyta</taxon>
        <taxon>Tracheophyta</taxon>
        <taxon>Spermatophyta</taxon>
        <taxon>Magnoliopsida</taxon>
        <taxon>eudicotyledons</taxon>
        <taxon>Gunneridae</taxon>
        <taxon>Pentapetalae</taxon>
        <taxon>rosids</taxon>
        <taxon>malvids</taxon>
        <taxon>Malvales</taxon>
        <taxon>Malvaceae</taxon>
        <taxon>Malvoideae</taxon>
        <taxon>Hibiscus</taxon>
    </lineage>
</organism>
<name>A0ABR2TBA2_9ROSI</name>
<evidence type="ECO:0000313" key="2">
    <source>
        <dbReference type="EMBL" id="KAK9034611.1"/>
    </source>
</evidence>
<sequence>MKADIFRNNEKAHVEGGIGDPGFSDNSLELQAAGVKVSGSEVEESSSEPSDADVRRKKLISQDNSINGDEGFFDVAAREINHLMLLCIEKKNVKKTNY</sequence>
<feature type="compositionally biased region" description="Basic and acidic residues" evidence="1">
    <location>
        <begin position="1"/>
        <end position="14"/>
    </location>
</feature>
<dbReference type="Proteomes" id="UP001396334">
    <property type="component" value="Unassembled WGS sequence"/>
</dbReference>
<evidence type="ECO:0000313" key="3">
    <source>
        <dbReference type="Proteomes" id="UP001396334"/>
    </source>
</evidence>